<accession>A0A2K4ZQ49</accession>
<organism evidence="1 2">
    <name type="scientific">Acetatifactor muris</name>
    <dbReference type="NCBI Taxonomy" id="879566"/>
    <lineage>
        <taxon>Bacteria</taxon>
        <taxon>Bacillati</taxon>
        <taxon>Bacillota</taxon>
        <taxon>Clostridia</taxon>
        <taxon>Lachnospirales</taxon>
        <taxon>Lachnospiraceae</taxon>
        <taxon>Acetatifactor</taxon>
    </lineage>
</organism>
<reference evidence="1 2" key="1">
    <citation type="submission" date="2018-01" db="EMBL/GenBank/DDBJ databases">
        <authorList>
            <person name="Gaut B.S."/>
            <person name="Morton B.R."/>
            <person name="Clegg M.T."/>
            <person name="Duvall M.R."/>
        </authorList>
    </citation>
    <scope>NUCLEOTIDE SEQUENCE [LARGE SCALE GENOMIC DNA]</scope>
    <source>
        <strain evidence="1">GP69</strain>
    </source>
</reference>
<evidence type="ECO:0000313" key="1">
    <source>
        <dbReference type="EMBL" id="SOY32589.1"/>
    </source>
</evidence>
<protein>
    <submittedName>
        <fullName evidence="1">Uncharacterized protein</fullName>
    </submittedName>
</protein>
<keyword evidence="2" id="KW-1185">Reference proteome</keyword>
<proteinExistence type="predicted"/>
<sequence>MRKEVTLCQTESKLLRKSPKKHLGFLEINGLVTILNLSLEVH</sequence>
<dbReference type="AlphaFoldDB" id="A0A2K4ZQ49"/>
<gene>
    <name evidence="1" type="ORF">AMURIS_05354</name>
</gene>
<name>A0A2K4ZQ49_9FIRM</name>
<dbReference type="EMBL" id="OFSM01000057">
    <property type="protein sequence ID" value="SOY32589.1"/>
    <property type="molecule type" value="Genomic_DNA"/>
</dbReference>
<evidence type="ECO:0000313" key="2">
    <source>
        <dbReference type="Proteomes" id="UP000236311"/>
    </source>
</evidence>
<dbReference type="Proteomes" id="UP000236311">
    <property type="component" value="Unassembled WGS sequence"/>
</dbReference>